<gene>
    <name evidence="1" type="ORF">M6B38_354395</name>
</gene>
<accession>A0AAX6GPI6</accession>
<dbReference type="InterPro" id="IPR008480">
    <property type="entry name" value="DUF761_pln"/>
</dbReference>
<evidence type="ECO:0008006" key="3">
    <source>
        <dbReference type="Google" id="ProtNLM"/>
    </source>
</evidence>
<reference evidence="1" key="1">
    <citation type="journal article" date="2023" name="GigaByte">
        <title>Genome assembly of the bearded iris, Iris pallida Lam.</title>
        <authorList>
            <person name="Bruccoleri R.E."/>
            <person name="Oakeley E.J."/>
            <person name="Faust A.M.E."/>
            <person name="Altorfer M."/>
            <person name="Dessus-Babus S."/>
            <person name="Burckhardt D."/>
            <person name="Oertli M."/>
            <person name="Naumann U."/>
            <person name="Petersen F."/>
            <person name="Wong J."/>
        </authorList>
    </citation>
    <scope>NUCLEOTIDE SEQUENCE</scope>
    <source>
        <strain evidence="1">GSM-AAB239-AS_SAM_17_03QT</strain>
    </source>
</reference>
<dbReference type="Proteomes" id="UP001140949">
    <property type="component" value="Unassembled WGS sequence"/>
</dbReference>
<dbReference type="Pfam" id="PF05553">
    <property type="entry name" value="DUF761"/>
    <property type="match status" value="1"/>
</dbReference>
<proteinExistence type="predicted"/>
<dbReference type="EMBL" id="JANAVB010017598">
    <property type="protein sequence ID" value="KAJ6830442.1"/>
    <property type="molecule type" value="Genomic_DNA"/>
</dbReference>
<evidence type="ECO:0000313" key="2">
    <source>
        <dbReference type="Proteomes" id="UP001140949"/>
    </source>
</evidence>
<reference evidence="1" key="2">
    <citation type="submission" date="2023-04" db="EMBL/GenBank/DDBJ databases">
        <authorList>
            <person name="Bruccoleri R.E."/>
            <person name="Oakeley E.J."/>
            <person name="Faust A.-M."/>
            <person name="Dessus-Babus S."/>
            <person name="Altorfer M."/>
            <person name="Burckhardt D."/>
            <person name="Oertli M."/>
            <person name="Naumann U."/>
            <person name="Petersen F."/>
            <person name="Wong J."/>
        </authorList>
    </citation>
    <scope>NUCLEOTIDE SEQUENCE</scope>
    <source>
        <strain evidence="1">GSM-AAB239-AS_SAM_17_03QT</strain>
        <tissue evidence="1">Leaf</tissue>
    </source>
</reference>
<dbReference type="AlphaFoldDB" id="A0AAX6GPI6"/>
<sequence>MKIENKNNPKASGKRLWSIVRAVYYMLKEGIARHRLVMDLKLHILLERGKAVAGRSIPSLEGLSCSYMDPAKSYYDPREVEFSCTNTPFYAPKRRLSKQHRCCDYKDHVAAVARAFEMLNSEALAPGEEGSAAVTPSPMGIRRFRNSPAVVRKVRVTDSPFPLVEEGEEGSYVDEEAEEFIKRFYEQLRLQNKSLLGRK</sequence>
<dbReference type="PANTHER" id="PTHR33265:SF26">
    <property type="entry name" value="OS06G0554600 PROTEIN"/>
    <property type="match status" value="1"/>
</dbReference>
<evidence type="ECO:0000313" key="1">
    <source>
        <dbReference type="EMBL" id="KAJ6830442.1"/>
    </source>
</evidence>
<organism evidence="1 2">
    <name type="scientific">Iris pallida</name>
    <name type="common">Sweet iris</name>
    <dbReference type="NCBI Taxonomy" id="29817"/>
    <lineage>
        <taxon>Eukaryota</taxon>
        <taxon>Viridiplantae</taxon>
        <taxon>Streptophyta</taxon>
        <taxon>Embryophyta</taxon>
        <taxon>Tracheophyta</taxon>
        <taxon>Spermatophyta</taxon>
        <taxon>Magnoliopsida</taxon>
        <taxon>Liliopsida</taxon>
        <taxon>Asparagales</taxon>
        <taxon>Iridaceae</taxon>
        <taxon>Iridoideae</taxon>
        <taxon>Irideae</taxon>
        <taxon>Iris</taxon>
    </lineage>
</organism>
<name>A0AAX6GPI6_IRIPA</name>
<comment type="caution">
    <text evidence="1">The sequence shown here is derived from an EMBL/GenBank/DDBJ whole genome shotgun (WGS) entry which is preliminary data.</text>
</comment>
<keyword evidence="2" id="KW-1185">Reference proteome</keyword>
<dbReference type="PANTHER" id="PTHR33265">
    <property type="entry name" value="AVR9/CF-9 RAPIDLY ELICITED PROTEIN-RELATED"/>
    <property type="match status" value="1"/>
</dbReference>
<protein>
    <recommendedName>
        <fullName evidence="3">Avr9/Cf-9 rapidly elicited protein 146</fullName>
    </recommendedName>
</protein>